<evidence type="ECO:0008006" key="4">
    <source>
        <dbReference type="Google" id="ProtNLM"/>
    </source>
</evidence>
<dbReference type="Proteomes" id="UP000028135">
    <property type="component" value="Unassembled WGS sequence"/>
</dbReference>
<organism evidence="2 3">
    <name type="scientific">Sphingobium indicum F2</name>
    <dbReference type="NCBI Taxonomy" id="1450518"/>
    <lineage>
        <taxon>Bacteria</taxon>
        <taxon>Pseudomonadati</taxon>
        <taxon>Pseudomonadota</taxon>
        <taxon>Alphaproteobacteria</taxon>
        <taxon>Sphingomonadales</taxon>
        <taxon>Sphingomonadaceae</taxon>
        <taxon>Sphingobium</taxon>
    </lineage>
</organism>
<comment type="caution">
    <text evidence="2">The sequence shown here is derived from an EMBL/GenBank/DDBJ whole genome shotgun (WGS) entry which is preliminary data.</text>
</comment>
<dbReference type="EMBL" id="JANF02000027">
    <property type="protein sequence ID" value="KER37271.1"/>
    <property type="molecule type" value="Genomic_DNA"/>
</dbReference>
<proteinExistence type="predicted"/>
<evidence type="ECO:0000313" key="3">
    <source>
        <dbReference type="Proteomes" id="UP000028135"/>
    </source>
</evidence>
<dbReference type="RefSeq" id="WP_020820821.1">
    <property type="nucleotide sequence ID" value="NZ_JANF02000027.1"/>
</dbReference>
<sequence>MSDFDFNNAQSSSGFDLIPNGTVAKMVMTIRPGAAGDGGWLKQSKSSDALMLDVEFTVTEGPFRNRKIWQNMVVSGGKVDESGNSIAGNITRSTLRAILENARGIAANDEGEEAKKKRMVSGYGDFSGLEFVGKIGIEKGQPGYDDKNKLLGAMPAGTAPSAGSPVTPKVSAGAMGGAAKGGSVPSWAQ</sequence>
<accession>A0A8E0WTT2</accession>
<reference evidence="2 3" key="1">
    <citation type="submission" date="2014-05" db="EMBL/GenBank/DDBJ databases">
        <title>Genome Announcement of Sphingobium lucknowense F2.</title>
        <authorList>
            <person name="Lal R."/>
            <person name="Negi V."/>
            <person name="Lata P."/>
            <person name="Sangwan N."/>
            <person name="Gupta S.K."/>
            <person name="Rao D.L.N."/>
            <person name="Das S."/>
        </authorList>
    </citation>
    <scope>NUCLEOTIDE SEQUENCE [LARGE SCALE GENOMIC DNA]</scope>
    <source>
        <strain evidence="2 3">F2</strain>
    </source>
</reference>
<feature type="region of interest" description="Disordered" evidence="1">
    <location>
        <begin position="151"/>
        <end position="189"/>
    </location>
</feature>
<protein>
    <recommendedName>
        <fullName evidence="4">DUF669 domain-containing protein</fullName>
    </recommendedName>
</protein>
<name>A0A8E0WTT2_9SPHN</name>
<dbReference type="AlphaFoldDB" id="A0A8E0WTT2"/>
<evidence type="ECO:0000256" key="1">
    <source>
        <dbReference type="SAM" id="MobiDB-lite"/>
    </source>
</evidence>
<evidence type="ECO:0000313" key="2">
    <source>
        <dbReference type="EMBL" id="KER37271.1"/>
    </source>
</evidence>
<gene>
    <name evidence="2" type="ORF">AL00_06255</name>
</gene>